<accession>A0A6M0RP16</accession>
<keyword evidence="2" id="KW-1185">Reference proteome</keyword>
<evidence type="ECO:0008006" key="3">
    <source>
        <dbReference type="Google" id="ProtNLM"/>
    </source>
</evidence>
<comment type="caution">
    <text evidence="1">The sequence shown here is derived from an EMBL/GenBank/DDBJ whole genome shotgun (WGS) entry which is preliminary data.</text>
</comment>
<dbReference type="Gene3D" id="2.130.10.10">
    <property type="entry name" value="YVTN repeat-like/Quinoprotein amine dehydrogenase"/>
    <property type="match status" value="1"/>
</dbReference>
<proteinExistence type="predicted"/>
<dbReference type="RefSeq" id="WP_163700255.1">
    <property type="nucleotide sequence ID" value="NZ_QXHD01000004.1"/>
</dbReference>
<reference evidence="1 2" key="1">
    <citation type="journal article" date="2020" name="Microb. Ecol.">
        <title>Ecogenomics of the Marine Benthic Filamentous Cyanobacterium Adonisia.</title>
        <authorList>
            <person name="Walter J.M."/>
            <person name="Coutinho F.H."/>
            <person name="Leomil L."/>
            <person name="Hargreaves P.I."/>
            <person name="Campeao M.E."/>
            <person name="Vieira V.V."/>
            <person name="Silva B.S."/>
            <person name="Fistarol G.O."/>
            <person name="Salomon P.S."/>
            <person name="Sawabe T."/>
            <person name="Mino S."/>
            <person name="Hosokawa M."/>
            <person name="Miyashita H."/>
            <person name="Maruyama F."/>
            <person name="van Verk M.C."/>
            <person name="Dutilh B.E."/>
            <person name="Thompson C.C."/>
            <person name="Thompson F.L."/>
        </authorList>
    </citation>
    <scope>NUCLEOTIDE SEQUENCE [LARGE SCALE GENOMIC DNA]</scope>
    <source>
        <strain evidence="1 2">CCMR0081</strain>
    </source>
</reference>
<dbReference type="PANTHER" id="PTHR47197">
    <property type="entry name" value="PROTEIN NIRF"/>
    <property type="match status" value="1"/>
</dbReference>
<name>A0A6M0RP16_9CYAN</name>
<dbReference type="InterPro" id="IPR051200">
    <property type="entry name" value="Host-pathogen_enzymatic-act"/>
</dbReference>
<evidence type="ECO:0000313" key="2">
    <source>
        <dbReference type="Proteomes" id="UP000481033"/>
    </source>
</evidence>
<protein>
    <recommendedName>
        <fullName evidence="3">Lactonase family protein</fullName>
    </recommendedName>
</protein>
<dbReference type="InterPro" id="IPR011048">
    <property type="entry name" value="Haem_d1_sf"/>
</dbReference>
<dbReference type="AlphaFoldDB" id="A0A6M0RP16"/>
<gene>
    <name evidence="1" type="ORF">DXZ20_20695</name>
</gene>
<dbReference type="SUPFAM" id="SSF51004">
    <property type="entry name" value="C-terminal (heme d1) domain of cytochrome cd1-nitrite reductase"/>
    <property type="match status" value="1"/>
</dbReference>
<organism evidence="1 2">
    <name type="scientific">Adonisia turfae CCMR0081</name>
    <dbReference type="NCBI Taxonomy" id="2292702"/>
    <lineage>
        <taxon>Bacteria</taxon>
        <taxon>Bacillati</taxon>
        <taxon>Cyanobacteriota</taxon>
        <taxon>Adonisia</taxon>
        <taxon>Adonisia turfae</taxon>
    </lineage>
</organism>
<dbReference type="PANTHER" id="PTHR47197:SF3">
    <property type="entry name" value="DIHYDRO-HEME D1 DEHYDROGENASE"/>
    <property type="match status" value="1"/>
</dbReference>
<dbReference type="Proteomes" id="UP000481033">
    <property type="component" value="Unassembled WGS sequence"/>
</dbReference>
<sequence>MSNLKRVATVLIGLATAVMFAYIQLVNAQIPPNFQGRYIAAISDGDMRAYAYIDGQLGDPRGPDQLSLVTLPLPATPALTSSIEVSNSVINPVYSLVASQDSNTIFVAETKEQREPEDQLISDLDLGTTLRAVDVSDRANPRVIASVEVGIDPQGVSLDASGTTLALATKDPDAPLTFVTFTNGRFGEPVQLPMRSFSPVAELPDGGMLPHHVEWHPTADVIAVNANFRGQVQFSRVVRDANGNVSDVVPWGNRVVTSKWPMSGKFSPDGRFYVTNDLQWGPDVRGFYVNAPPSQLTVIELAPLDQIDAAQHFVVAGVSLPRHAESIAFSNDGTLIATSNIGQTWLSPDEPGYSQSSLSLIQFDPITGQMAKTGDWTFDGILPEGIAFDASDQYIVAGVFEYETPEPRRGALEFWRVVDGTNLEQTDYRIDTGPGAHSLIVVN</sequence>
<dbReference type="EMBL" id="QXHD01000004">
    <property type="protein sequence ID" value="NEZ58018.1"/>
    <property type="molecule type" value="Genomic_DNA"/>
</dbReference>
<dbReference type="InterPro" id="IPR015943">
    <property type="entry name" value="WD40/YVTN_repeat-like_dom_sf"/>
</dbReference>
<evidence type="ECO:0000313" key="1">
    <source>
        <dbReference type="EMBL" id="NEZ58018.1"/>
    </source>
</evidence>